<proteinExistence type="predicted"/>
<dbReference type="PANTHER" id="PTHR35392:SF3">
    <property type="entry name" value="ZN(2)-C6 FUNGAL-TYPE DOMAIN-CONTAINING PROTEIN"/>
    <property type="match status" value="1"/>
</dbReference>
<dbReference type="EMBL" id="JAFEKC020000015">
    <property type="protein sequence ID" value="KAK0510512.1"/>
    <property type="molecule type" value="Genomic_DNA"/>
</dbReference>
<accession>A0AA39QWG4</accession>
<evidence type="ECO:0008006" key="4">
    <source>
        <dbReference type="Google" id="ProtNLM"/>
    </source>
</evidence>
<dbReference type="Proteomes" id="UP001166286">
    <property type="component" value="Unassembled WGS sequence"/>
</dbReference>
<dbReference type="AlphaFoldDB" id="A0AA39QWG4"/>
<gene>
    <name evidence="2" type="ORF">JMJ35_006944</name>
</gene>
<name>A0AA39QWG4_9LECA</name>
<dbReference type="PANTHER" id="PTHR35392">
    <property type="entry name" value="ZN(II)2CYS6 TRANSCRIPTION FACTOR (EUROFUNG)-RELATED-RELATED"/>
    <property type="match status" value="1"/>
</dbReference>
<keyword evidence="3" id="KW-1185">Reference proteome</keyword>
<reference evidence="2" key="1">
    <citation type="submission" date="2023-03" db="EMBL/GenBank/DDBJ databases">
        <title>Complete genome of Cladonia borealis.</title>
        <authorList>
            <person name="Park H."/>
        </authorList>
    </citation>
    <scope>NUCLEOTIDE SEQUENCE</scope>
    <source>
        <strain evidence="2">ANT050790</strain>
    </source>
</reference>
<evidence type="ECO:0000256" key="1">
    <source>
        <dbReference type="SAM" id="MobiDB-lite"/>
    </source>
</evidence>
<evidence type="ECO:0000313" key="3">
    <source>
        <dbReference type="Proteomes" id="UP001166286"/>
    </source>
</evidence>
<sequence>MSSARDPSRQTGTRRASVSDSETVLPSDQFQSLYELKDGQFVPAHVRTILTNGRPTFSAASHSEFQLGGQKVVPIAWAVVPTNDNWSMAANVSASERGLTVDDSVRNAARLQYQVYGYDPGDELDKDYMGSVTTSLVPEYLNSSPPLDVASNMLDDFQFDIPVTPLMERSFASIPPPLVSQSPYLWADNTSAFVPTTIGCSTGRSNAVGQHFSANTFQATRYGSDGWPEQSLAAIAPYEAEYIQAPQAEYDPTVTFFDVGTTFESAFSVSTSAMSNDFLPVEPPILAGTGIPSTWVPVPDVTSPEQRNPVALSIPTVSKVVKTKKTSRCSSIRQKNFGSIYQDIIHRHVQAESGESQGIMSVFGAKQRVRPKLGFQAKFEIAEAKLRGVCPRCQRLKKKCRFGQSPYQPCISCLLAKPSILKTPCTLQATMGDISLFRLGPQPDNPDHPLNFSKHRKDVLALSDTEMQPRAQSKTIELTQDMGLTLKIVVSPYVPLDHDKTAYEWSTSDGSQKMEMPPYCIENIEEAKRSILAYARTARVCYLENLLDSSNPVLWDTFQVALRSKEPMVQTAINIWSTTRFIERTWRICGAETLGMEPISDKTNPWNGIIPVTPIMDQQIDQIVIREILIHWREALLRQLNQKIFDYEKQKENWSQIYLTMFILLNNTEVQLAHSLHFARRYGFSGRYGPYGKYGHAESQFHAARTILAHFHHVCRGSTPLSIDANSRQSLKSALLDDDTIAYVLTIQEQIGKKENYWHSLRMKNQYETDLYWCHQMFLGGWEPGSGHIEELIE</sequence>
<evidence type="ECO:0000313" key="2">
    <source>
        <dbReference type="EMBL" id="KAK0510512.1"/>
    </source>
</evidence>
<dbReference type="InterPro" id="IPR052973">
    <property type="entry name" value="Fungal_sec-metab_reg_TF"/>
</dbReference>
<feature type="region of interest" description="Disordered" evidence="1">
    <location>
        <begin position="1"/>
        <end position="23"/>
    </location>
</feature>
<organism evidence="2 3">
    <name type="scientific">Cladonia borealis</name>
    <dbReference type="NCBI Taxonomy" id="184061"/>
    <lineage>
        <taxon>Eukaryota</taxon>
        <taxon>Fungi</taxon>
        <taxon>Dikarya</taxon>
        <taxon>Ascomycota</taxon>
        <taxon>Pezizomycotina</taxon>
        <taxon>Lecanoromycetes</taxon>
        <taxon>OSLEUM clade</taxon>
        <taxon>Lecanoromycetidae</taxon>
        <taxon>Lecanorales</taxon>
        <taxon>Lecanorineae</taxon>
        <taxon>Cladoniaceae</taxon>
        <taxon>Cladonia</taxon>
    </lineage>
</organism>
<comment type="caution">
    <text evidence="2">The sequence shown here is derived from an EMBL/GenBank/DDBJ whole genome shotgun (WGS) entry which is preliminary data.</text>
</comment>
<protein>
    <recommendedName>
        <fullName evidence="4">Zn(2)-C6 fungal-type domain-containing protein</fullName>
    </recommendedName>
</protein>